<dbReference type="Proteomes" id="UP000442694">
    <property type="component" value="Unassembled WGS sequence"/>
</dbReference>
<evidence type="ECO:0000259" key="3">
    <source>
        <dbReference type="PROSITE" id="PS50893"/>
    </source>
</evidence>
<dbReference type="InterPro" id="IPR017871">
    <property type="entry name" value="ABC_transporter-like_CS"/>
</dbReference>
<feature type="domain" description="ABC transporter" evidence="3">
    <location>
        <begin position="272"/>
        <end position="530"/>
    </location>
</feature>
<gene>
    <name evidence="4" type="ORF">GCL57_07970</name>
</gene>
<dbReference type="GO" id="GO:0005524">
    <property type="term" value="F:ATP binding"/>
    <property type="evidence" value="ECO:0007669"/>
    <property type="project" value="UniProtKB-KW"/>
</dbReference>
<dbReference type="EMBL" id="WFLN01000006">
    <property type="protein sequence ID" value="KAB8030899.1"/>
    <property type="molecule type" value="Genomic_DNA"/>
</dbReference>
<protein>
    <submittedName>
        <fullName evidence="4">ATP-binding cassette domain-containing protein</fullName>
    </submittedName>
</protein>
<dbReference type="PANTHER" id="PTHR43790">
    <property type="entry name" value="CARBOHYDRATE TRANSPORT ATP-BINDING PROTEIN MG119-RELATED"/>
    <property type="match status" value="1"/>
</dbReference>
<dbReference type="InterPro" id="IPR027417">
    <property type="entry name" value="P-loop_NTPase"/>
</dbReference>
<dbReference type="InterPro" id="IPR003439">
    <property type="entry name" value="ABC_transporter-like_ATP-bd"/>
</dbReference>
<dbReference type="PANTHER" id="PTHR43790:SF4">
    <property type="entry name" value="GUANOSINE IMPORT ATP-BINDING PROTEIN NUPO"/>
    <property type="match status" value="1"/>
</dbReference>
<dbReference type="SUPFAM" id="SSF52540">
    <property type="entry name" value="P-loop containing nucleoside triphosphate hydrolases"/>
    <property type="match status" value="2"/>
</dbReference>
<dbReference type="SMART" id="SM00382">
    <property type="entry name" value="AAA"/>
    <property type="match status" value="1"/>
</dbReference>
<dbReference type="Pfam" id="PF00005">
    <property type="entry name" value="ABC_tran"/>
    <property type="match status" value="2"/>
</dbReference>
<evidence type="ECO:0000256" key="1">
    <source>
        <dbReference type="ARBA" id="ARBA00022741"/>
    </source>
</evidence>
<dbReference type="Gene3D" id="3.40.50.300">
    <property type="entry name" value="P-loop containing nucleotide triphosphate hydrolases"/>
    <property type="match status" value="2"/>
</dbReference>
<dbReference type="AlphaFoldDB" id="A0A833JFC1"/>
<keyword evidence="5" id="KW-1185">Reference proteome</keyword>
<reference evidence="4 5" key="1">
    <citation type="submission" date="2019-10" db="EMBL/GenBank/DDBJ databases">
        <title>New genus of Silvanigrellaceae.</title>
        <authorList>
            <person name="Pitt A."/>
            <person name="Hahn M.W."/>
        </authorList>
    </citation>
    <scope>NUCLEOTIDE SEQUENCE [LARGE SCALE GENOMIC DNA]</scope>
    <source>
        <strain evidence="4 5">33A1-SZDP</strain>
    </source>
</reference>
<keyword evidence="2 4" id="KW-0067">ATP-binding</keyword>
<dbReference type="InterPro" id="IPR003593">
    <property type="entry name" value="AAA+_ATPase"/>
</dbReference>
<evidence type="ECO:0000313" key="5">
    <source>
        <dbReference type="Proteomes" id="UP000442694"/>
    </source>
</evidence>
<dbReference type="PROSITE" id="PS00211">
    <property type="entry name" value="ABC_TRANSPORTER_1"/>
    <property type="match status" value="1"/>
</dbReference>
<accession>A0A833JFC1</accession>
<dbReference type="PROSITE" id="PS50893">
    <property type="entry name" value="ABC_TRANSPORTER_2"/>
    <property type="match status" value="2"/>
</dbReference>
<dbReference type="InterPro" id="IPR050107">
    <property type="entry name" value="ABC_carbohydrate_import_ATPase"/>
</dbReference>
<dbReference type="GO" id="GO:0016887">
    <property type="term" value="F:ATP hydrolysis activity"/>
    <property type="evidence" value="ECO:0007669"/>
    <property type="project" value="InterPro"/>
</dbReference>
<keyword evidence="1" id="KW-0547">Nucleotide-binding</keyword>
<organism evidence="4 5">
    <name type="scientific">Fluviispira multicolorata</name>
    <dbReference type="NCBI Taxonomy" id="2654512"/>
    <lineage>
        <taxon>Bacteria</taxon>
        <taxon>Pseudomonadati</taxon>
        <taxon>Bdellovibrionota</taxon>
        <taxon>Oligoflexia</taxon>
        <taxon>Silvanigrellales</taxon>
        <taxon>Silvanigrellaceae</taxon>
        <taxon>Fluviispira</taxon>
    </lineage>
</organism>
<proteinExistence type="predicted"/>
<name>A0A833JFC1_9BACT</name>
<feature type="domain" description="ABC transporter" evidence="3">
    <location>
        <begin position="10"/>
        <end position="254"/>
    </location>
</feature>
<evidence type="ECO:0000256" key="2">
    <source>
        <dbReference type="ARBA" id="ARBA00022840"/>
    </source>
</evidence>
<dbReference type="CDD" id="cd03215">
    <property type="entry name" value="ABC_Carb_Monos_II"/>
    <property type="match status" value="1"/>
</dbReference>
<sequence>MNISKNQVAFEFREVTKTFGKIIANNKISFSVPKGSIRALVGENGAGKSTAMKILFGLYKEDSGEVLVNGQPQHWSSPRDAIKNGIGMVHQHFMLAETATGLDNIILGDENNTLKIPFLPLSLNIIDRKKAKIRIEKIAKKYGLSVPLDIKISKLPVGMQQRIEILKLLYRNADILILDEPTAVLTPHEVEELFTNLKKLKAEGKTIIIVTHKLKEVLSFTDHITIFRSGQVIGNIETHDATEEKIASMMVGRNVNLKPQIPNGTNIKGPVLNLTDVTLKDYKTKDSKRNLLNKINLKVSGGEIVGIAGVEGNGQSDLLDLIFHPQKYFGKKTSQTSSASGEISLLGIDIKHKKSSEMSNLIVGFIPEDRHVDGLLLNMSAEENYILGRHWERKFRIGFLQNISKIKKTVKKEMELYDVRPRNSELLASGFSGGNQQKIIIAREFGKDPNFIVAANPTRGVDIGAIEFIHQRIVEERDKGVGILLISSELDEITTLADRIIVLYEGEIVAEYKRNEANEYQIGLAMCGGLPQEGVRK</sequence>
<evidence type="ECO:0000313" key="4">
    <source>
        <dbReference type="EMBL" id="KAB8030899.1"/>
    </source>
</evidence>
<comment type="caution">
    <text evidence="4">The sequence shown here is derived from an EMBL/GenBank/DDBJ whole genome shotgun (WGS) entry which is preliminary data.</text>
</comment>
<dbReference type="CDD" id="cd03216">
    <property type="entry name" value="ABC_Carb_Monos_I"/>
    <property type="match status" value="1"/>
</dbReference>
<dbReference type="RefSeq" id="WP_152212826.1">
    <property type="nucleotide sequence ID" value="NZ_WFLN01000006.1"/>
</dbReference>